<organism evidence="2 3">
    <name type="scientific">Brassicogethes aeneus</name>
    <name type="common">Rape pollen beetle</name>
    <name type="synonym">Meligethes aeneus</name>
    <dbReference type="NCBI Taxonomy" id="1431903"/>
    <lineage>
        <taxon>Eukaryota</taxon>
        <taxon>Metazoa</taxon>
        <taxon>Ecdysozoa</taxon>
        <taxon>Arthropoda</taxon>
        <taxon>Hexapoda</taxon>
        <taxon>Insecta</taxon>
        <taxon>Pterygota</taxon>
        <taxon>Neoptera</taxon>
        <taxon>Endopterygota</taxon>
        <taxon>Coleoptera</taxon>
        <taxon>Polyphaga</taxon>
        <taxon>Cucujiformia</taxon>
        <taxon>Nitidulidae</taxon>
        <taxon>Meligethinae</taxon>
        <taxon>Brassicogethes</taxon>
    </lineage>
</organism>
<dbReference type="EMBL" id="OV121133">
    <property type="protein sequence ID" value="CAH0551851.1"/>
    <property type="molecule type" value="Genomic_DNA"/>
</dbReference>
<evidence type="ECO:0000256" key="1">
    <source>
        <dbReference type="SAM" id="MobiDB-lite"/>
    </source>
</evidence>
<gene>
    <name evidence="2" type="ORF">MELIAE_LOCUS4374</name>
</gene>
<name>A0A9P0FG56_BRAAE</name>
<evidence type="ECO:0000313" key="3">
    <source>
        <dbReference type="Proteomes" id="UP001154078"/>
    </source>
</evidence>
<reference evidence="2" key="1">
    <citation type="submission" date="2021-12" db="EMBL/GenBank/DDBJ databases">
        <authorList>
            <person name="King R."/>
        </authorList>
    </citation>
    <scope>NUCLEOTIDE SEQUENCE</scope>
</reference>
<dbReference type="AlphaFoldDB" id="A0A9P0FG56"/>
<feature type="region of interest" description="Disordered" evidence="1">
    <location>
        <begin position="1"/>
        <end position="25"/>
    </location>
</feature>
<dbReference type="Proteomes" id="UP001154078">
    <property type="component" value="Chromosome 2"/>
</dbReference>
<proteinExistence type="predicted"/>
<protein>
    <submittedName>
        <fullName evidence="2">Uncharacterized protein</fullName>
    </submittedName>
</protein>
<sequence>MTLMGVPSKSIKDLPTEAVTESPNSRTKLKNSILQLRLPIEKKLIGKEASTNMEIKCISSMDGINPSLAPPLSSIRNIMIVDEHQLVNNQKLHWPNSAATSIMWSLTVIILGMLMSLC</sequence>
<dbReference type="OrthoDB" id="10015491at2759"/>
<evidence type="ECO:0000313" key="2">
    <source>
        <dbReference type="EMBL" id="CAH0551851.1"/>
    </source>
</evidence>
<keyword evidence="3" id="KW-1185">Reference proteome</keyword>
<accession>A0A9P0FG56</accession>